<accession>A0A212UGG2</accession>
<dbReference type="Proteomes" id="UP000198131">
    <property type="component" value="Unassembled WGS sequence"/>
</dbReference>
<name>A0A212UGG2_9BACT</name>
<dbReference type="AlphaFoldDB" id="A0A212UGG2"/>
<dbReference type="RefSeq" id="WP_088845239.1">
    <property type="nucleotide sequence ID" value="NZ_FYEW01000003.1"/>
</dbReference>
<organism evidence="2 3">
    <name type="scientific">Hymenobacter gelipurpurascens</name>
    <dbReference type="NCBI Taxonomy" id="89968"/>
    <lineage>
        <taxon>Bacteria</taxon>
        <taxon>Pseudomonadati</taxon>
        <taxon>Bacteroidota</taxon>
        <taxon>Cytophagia</taxon>
        <taxon>Cytophagales</taxon>
        <taxon>Hymenobacteraceae</taxon>
        <taxon>Hymenobacter</taxon>
    </lineage>
</organism>
<dbReference type="Gene3D" id="3.10.180.10">
    <property type="entry name" value="2,3-Dihydroxybiphenyl 1,2-Dioxygenase, domain 1"/>
    <property type="match status" value="1"/>
</dbReference>
<dbReference type="InterPro" id="IPR029068">
    <property type="entry name" value="Glyas_Bleomycin-R_OHBP_Dase"/>
</dbReference>
<evidence type="ECO:0000259" key="1">
    <source>
        <dbReference type="Pfam" id="PF06983"/>
    </source>
</evidence>
<dbReference type="SUPFAM" id="SSF54593">
    <property type="entry name" value="Glyoxalase/Bleomycin resistance protein/Dihydroxybiphenyl dioxygenase"/>
    <property type="match status" value="1"/>
</dbReference>
<gene>
    <name evidence="2" type="ORF">SAMN06265337_3836</name>
</gene>
<dbReference type="CDD" id="cd06588">
    <property type="entry name" value="PhnB_like"/>
    <property type="match status" value="1"/>
</dbReference>
<reference evidence="3" key="1">
    <citation type="submission" date="2017-06" db="EMBL/GenBank/DDBJ databases">
        <authorList>
            <person name="Varghese N."/>
            <person name="Submissions S."/>
        </authorList>
    </citation>
    <scope>NUCLEOTIDE SEQUENCE [LARGE SCALE GENOMIC DNA]</scope>
    <source>
        <strain evidence="3">DSM 11116</strain>
    </source>
</reference>
<feature type="domain" description="PhnB-like" evidence="1">
    <location>
        <begin position="5"/>
        <end position="130"/>
    </location>
</feature>
<dbReference type="PANTHER" id="PTHR33990">
    <property type="entry name" value="PROTEIN YJDN-RELATED"/>
    <property type="match status" value="1"/>
</dbReference>
<protein>
    <submittedName>
        <fullName evidence="2">PhnB protein</fullName>
    </submittedName>
</protein>
<dbReference type="PANTHER" id="PTHR33990:SF1">
    <property type="entry name" value="PROTEIN YJDN"/>
    <property type="match status" value="1"/>
</dbReference>
<dbReference type="EMBL" id="FYEW01000003">
    <property type="protein sequence ID" value="SNC77253.1"/>
    <property type="molecule type" value="Genomic_DNA"/>
</dbReference>
<dbReference type="InterPro" id="IPR028973">
    <property type="entry name" value="PhnB-like"/>
</dbReference>
<proteinExistence type="predicted"/>
<dbReference type="OrthoDB" id="9795306at2"/>
<evidence type="ECO:0000313" key="3">
    <source>
        <dbReference type="Proteomes" id="UP000198131"/>
    </source>
</evidence>
<dbReference type="Pfam" id="PF06983">
    <property type="entry name" value="3-dmu-9_3-mt"/>
    <property type="match status" value="1"/>
</dbReference>
<sequence length="140" mass="15500">MSAFQIIPYLAFDGTCRDAITFYQQCLGGELMIQSFADSPAGELMPPEAQQGVMHATLKSEEFTLMASDSGMQKITKGNMVSLSVNCTSPEQIQRLFSQLSAGGTITMPLEDTFWGATFGMFTDRFGIDWLLNYDKPEQQ</sequence>
<evidence type="ECO:0000313" key="2">
    <source>
        <dbReference type="EMBL" id="SNC77253.1"/>
    </source>
</evidence>
<keyword evidence="3" id="KW-1185">Reference proteome</keyword>